<accession>A0A8J5N4Y0</accession>
<protein>
    <submittedName>
        <fullName evidence="2">Uncharacterized protein</fullName>
    </submittedName>
</protein>
<keyword evidence="3" id="KW-1185">Reference proteome</keyword>
<reference evidence="2" key="1">
    <citation type="journal article" date="2021" name="Sci. Adv.">
        <title>The American lobster genome reveals insights on longevity, neural, and immune adaptations.</title>
        <authorList>
            <person name="Polinski J.M."/>
            <person name="Zimin A.V."/>
            <person name="Clark K.F."/>
            <person name="Kohn A.B."/>
            <person name="Sadowski N."/>
            <person name="Timp W."/>
            <person name="Ptitsyn A."/>
            <person name="Khanna P."/>
            <person name="Romanova D.Y."/>
            <person name="Williams P."/>
            <person name="Greenwood S.J."/>
            <person name="Moroz L.L."/>
            <person name="Walt D.R."/>
            <person name="Bodnar A.G."/>
        </authorList>
    </citation>
    <scope>NUCLEOTIDE SEQUENCE</scope>
    <source>
        <strain evidence="2">GMGI-L3</strain>
    </source>
</reference>
<evidence type="ECO:0000313" key="3">
    <source>
        <dbReference type="Proteomes" id="UP000747542"/>
    </source>
</evidence>
<evidence type="ECO:0000313" key="2">
    <source>
        <dbReference type="EMBL" id="KAG7173214.1"/>
    </source>
</evidence>
<sequence>MYGPPEVDPCSLYVLFPKVVTGDDAKKVLEVGKEANSINFGRMVRIYFESEDQVETAKQKISEVNFSGERPKVENAYKQHHGSQNEKRALNEVSEKSSKKQKVGVS</sequence>
<feature type="compositionally biased region" description="Basic and acidic residues" evidence="1">
    <location>
        <begin position="74"/>
        <end position="98"/>
    </location>
</feature>
<feature type="region of interest" description="Disordered" evidence="1">
    <location>
        <begin position="74"/>
        <end position="106"/>
    </location>
</feature>
<evidence type="ECO:0000256" key="1">
    <source>
        <dbReference type="SAM" id="MobiDB-lite"/>
    </source>
</evidence>
<organism evidence="2 3">
    <name type="scientific">Homarus americanus</name>
    <name type="common">American lobster</name>
    <dbReference type="NCBI Taxonomy" id="6706"/>
    <lineage>
        <taxon>Eukaryota</taxon>
        <taxon>Metazoa</taxon>
        <taxon>Ecdysozoa</taxon>
        <taxon>Arthropoda</taxon>
        <taxon>Crustacea</taxon>
        <taxon>Multicrustacea</taxon>
        <taxon>Malacostraca</taxon>
        <taxon>Eumalacostraca</taxon>
        <taxon>Eucarida</taxon>
        <taxon>Decapoda</taxon>
        <taxon>Pleocyemata</taxon>
        <taxon>Astacidea</taxon>
        <taxon>Nephropoidea</taxon>
        <taxon>Nephropidae</taxon>
        <taxon>Homarus</taxon>
    </lineage>
</organism>
<proteinExistence type="predicted"/>
<gene>
    <name evidence="2" type="ORF">Hamer_G014530</name>
</gene>
<dbReference type="Proteomes" id="UP000747542">
    <property type="component" value="Unassembled WGS sequence"/>
</dbReference>
<dbReference type="AlphaFoldDB" id="A0A8J5N4Y0"/>
<name>A0A8J5N4Y0_HOMAM</name>
<dbReference type="EMBL" id="JAHLQT010010116">
    <property type="protein sequence ID" value="KAG7173214.1"/>
    <property type="molecule type" value="Genomic_DNA"/>
</dbReference>
<comment type="caution">
    <text evidence="2">The sequence shown here is derived from an EMBL/GenBank/DDBJ whole genome shotgun (WGS) entry which is preliminary data.</text>
</comment>